<dbReference type="InterPro" id="IPR023395">
    <property type="entry name" value="MCP_dom_sf"/>
</dbReference>
<dbReference type="Gene3D" id="1.50.40.10">
    <property type="entry name" value="Mitochondrial carrier domain"/>
    <property type="match status" value="1"/>
</dbReference>
<name>A0A443QX98_9ACAR</name>
<keyword evidence="6" id="KW-1133">Transmembrane helix</keyword>
<comment type="similarity">
    <text evidence="2 9">Belongs to the mitochondrial carrier (TC 2.A.29) family.</text>
</comment>
<evidence type="ECO:0000256" key="1">
    <source>
        <dbReference type="ARBA" id="ARBA00004141"/>
    </source>
</evidence>
<protein>
    <submittedName>
        <fullName evidence="10">Mitochondrial uncoupling protein 2-like protein</fullName>
    </submittedName>
</protein>
<keyword evidence="11" id="KW-1185">Reference proteome</keyword>
<dbReference type="PRINTS" id="PR00784">
    <property type="entry name" value="MTUNCOUPLING"/>
</dbReference>
<evidence type="ECO:0000256" key="3">
    <source>
        <dbReference type="ARBA" id="ARBA00022448"/>
    </source>
</evidence>
<comment type="subcellular location">
    <subcellularLocation>
        <location evidence="1">Membrane</location>
        <topology evidence="1">Multi-pass membrane protein</topology>
    </subcellularLocation>
</comment>
<proteinExistence type="inferred from homology"/>
<dbReference type="PROSITE" id="PS50920">
    <property type="entry name" value="SOLCAR"/>
    <property type="match status" value="3"/>
</dbReference>
<evidence type="ECO:0000256" key="9">
    <source>
        <dbReference type="RuleBase" id="RU000488"/>
    </source>
</evidence>
<feature type="repeat" description="Solcar" evidence="8">
    <location>
        <begin position="8"/>
        <end position="104"/>
    </location>
</feature>
<feature type="repeat" description="Solcar" evidence="8">
    <location>
        <begin position="216"/>
        <end position="301"/>
    </location>
</feature>
<keyword evidence="4 8" id="KW-0812">Transmembrane</keyword>
<keyword evidence="3 9" id="KW-0813">Transport</keyword>
<sequence length="331" mass="36377">MSDSRREPSVIEKMFSAGSAACIADLCTFPFDVAKVRLQILGENKVGAVTVNQAAMPRGLLGTLFFLYRTEGMKGLYGGIVPGLQRQCVFASIRIGIYDSIKHFYSTNLNLGDSASSVMFVRILSGITSGAIAISFAQPTDVVKVRMQAQSRSSVGSPKYTSSIQAYRTIYRTEGINGLWKGLMPNMARNATVNAAELVCYDTIKDLLIRNNVLNDGLCCHFTSAFSAGFVATLVASPIDVVKTRFMNSAVNTYTGVMQCAKCLFVEGGFLGFYKGFTPSFMRLGTWNICMFVTYEQLKKLMTKEETKEPRGVLQSSQRIVHISHKTEVLK</sequence>
<evidence type="ECO:0000313" key="10">
    <source>
        <dbReference type="EMBL" id="RWS07644.1"/>
    </source>
</evidence>
<comment type="caution">
    <text evidence="10">The sequence shown here is derived from an EMBL/GenBank/DDBJ whole genome shotgun (WGS) entry which is preliminary data.</text>
</comment>
<dbReference type="Proteomes" id="UP000285301">
    <property type="component" value="Unassembled WGS sequence"/>
</dbReference>
<reference evidence="10 11" key="1">
    <citation type="journal article" date="2018" name="Gigascience">
        <title>Genomes of trombidid mites reveal novel predicted allergens and laterally-transferred genes associated with secondary metabolism.</title>
        <authorList>
            <person name="Dong X."/>
            <person name="Chaisiri K."/>
            <person name="Xia D."/>
            <person name="Armstrong S.D."/>
            <person name="Fang Y."/>
            <person name="Donnelly M.J."/>
            <person name="Kadowaki T."/>
            <person name="McGarry J.W."/>
            <person name="Darby A.C."/>
            <person name="Makepeace B.L."/>
        </authorList>
    </citation>
    <scope>NUCLEOTIDE SEQUENCE [LARGE SCALE GENOMIC DNA]</scope>
    <source>
        <strain evidence="10">UoL-WK</strain>
    </source>
</reference>
<dbReference type="InterPro" id="IPR018108">
    <property type="entry name" value="MCP_transmembrane"/>
</dbReference>
<dbReference type="STRING" id="1965070.A0A443QX98"/>
<dbReference type="Pfam" id="PF00153">
    <property type="entry name" value="Mito_carr"/>
    <property type="match status" value="3"/>
</dbReference>
<evidence type="ECO:0000256" key="2">
    <source>
        <dbReference type="ARBA" id="ARBA00006375"/>
    </source>
</evidence>
<dbReference type="AlphaFoldDB" id="A0A443QX98"/>
<feature type="repeat" description="Solcar" evidence="8">
    <location>
        <begin position="117"/>
        <end position="207"/>
    </location>
</feature>
<feature type="non-terminal residue" evidence="10">
    <location>
        <position position="331"/>
    </location>
</feature>
<dbReference type="InterPro" id="IPR002067">
    <property type="entry name" value="MCP"/>
</dbReference>
<gene>
    <name evidence="10" type="ORF">B4U79_05737</name>
</gene>
<dbReference type="GO" id="GO:0055085">
    <property type="term" value="P:transmembrane transport"/>
    <property type="evidence" value="ECO:0007669"/>
    <property type="project" value="InterPro"/>
</dbReference>
<keyword evidence="7 8" id="KW-0472">Membrane</keyword>
<evidence type="ECO:0000256" key="5">
    <source>
        <dbReference type="ARBA" id="ARBA00022737"/>
    </source>
</evidence>
<accession>A0A443QX98</accession>
<evidence type="ECO:0000256" key="6">
    <source>
        <dbReference type="ARBA" id="ARBA00022989"/>
    </source>
</evidence>
<dbReference type="OrthoDB" id="756301at2759"/>
<evidence type="ECO:0000256" key="4">
    <source>
        <dbReference type="ARBA" id="ARBA00022692"/>
    </source>
</evidence>
<keyword evidence="5" id="KW-0677">Repeat</keyword>
<organism evidence="10 11">
    <name type="scientific">Dinothrombium tinctorium</name>
    <dbReference type="NCBI Taxonomy" id="1965070"/>
    <lineage>
        <taxon>Eukaryota</taxon>
        <taxon>Metazoa</taxon>
        <taxon>Ecdysozoa</taxon>
        <taxon>Arthropoda</taxon>
        <taxon>Chelicerata</taxon>
        <taxon>Arachnida</taxon>
        <taxon>Acari</taxon>
        <taxon>Acariformes</taxon>
        <taxon>Trombidiformes</taxon>
        <taxon>Prostigmata</taxon>
        <taxon>Anystina</taxon>
        <taxon>Parasitengona</taxon>
        <taxon>Trombidioidea</taxon>
        <taxon>Trombidiidae</taxon>
        <taxon>Dinothrombium</taxon>
    </lineage>
</organism>
<dbReference type="EMBL" id="NCKU01003373">
    <property type="protein sequence ID" value="RWS07644.1"/>
    <property type="molecule type" value="Genomic_DNA"/>
</dbReference>
<dbReference type="SUPFAM" id="SSF103506">
    <property type="entry name" value="Mitochondrial carrier"/>
    <property type="match status" value="1"/>
</dbReference>
<dbReference type="InterPro" id="IPR050391">
    <property type="entry name" value="Mito_Metabolite_Transporter"/>
</dbReference>
<evidence type="ECO:0000256" key="8">
    <source>
        <dbReference type="PROSITE-ProRule" id="PRU00282"/>
    </source>
</evidence>
<evidence type="ECO:0000256" key="7">
    <source>
        <dbReference type="ARBA" id="ARBA00023136"/>
    </source>
</evidence>
<dbReference type="PANTHER" id="PTHR45618">
    <property type="entry name" value="MITOCHONDRIAL DICARBOXYLATE CARRIER-RELATED"/>
    <property type="match status" value="1"/>
</dbReference>
<evidence type="ECO:0000313" key="11">
    <source>
        <dbReference type="Proteomes" id="UP000285301"/>
    </source>
</evidence>
<dbReference type="GO" id="GO:0016020">
    <property type="term" value="C:membrane"/>
    <property type="evidence" value="ECO:0007669"/>
    <property type="project" value="UniProtKB-SubCell"/>
</dbReference>